<evidence type="ECO:0000256" key="8">
    <source>
        <dbReference type="ARBA" id="ARBA00022553"/>
    </source>
</evidence>
<dbReference type="GO" id="GO:0006006">
    <property type="term" value="P:glucose metabolic process"/>
    <property type="evidence" value="ECO:0007669"/>
    <property type="project" value="UniProtKB-KW"/>
</dbReference>
<dbReference type="PROSITE" id="PS00710">
    <property type="entry name" value="PGM_PMM"/>
    <property type="match status" value="1"/>
</dbReference>
<dbReference type="AlphaFoldDB" id="A0A3N5BLX2"/>
<reference evidence="20 21" key="1">
    <citation type="submission" date="2018-11" db="EMBL/GenBank/DDBJ databases">
        <title>Genomic Encyclopedia of Type Strains, Phase IV (KMG-IV): sequencing the most valuable type-strain genomes for metagenomic binning, comparative biology and taxonomic classification.</title>
        <authorList>
            <person name="Goeker M."/>
        </authorList>
    </citation>
    <scope>NUCLEOTIDE SEQUENCE [LARGE SCALE GENOMIC DNA]</scope>
    <source>
        <strain evidence="20 21">DSM 29158</strain>
    </source>
</reference>
<evidence type="ECO:0000256" key="12">
    <source>
        <dbReference type="ARBA" id="ARBA00039995"/>
    </source>
</evidence>
<dbReference type="Pfam" id="PF00408">
    <property type="entry name" value="PGM_PMM_IV"/>
    <property type="match status" value="1"/>
</dbReference>
<keyword evidence="7" id="KW-0119">Carbohydrate metabolism</keyword>
<comment type="catalytic activity">
    <reaction evidence="1">
        <text>alpha-D-glucose 1-phosphate = alpha-D-glucose 6-phosphate</text>
        <dbReference type="Rhea" id="RHEA:23536"/>
        <dbReference type="ChEBI" id="CHEBI:58225"/>
        <dbReference type="ChEBI" id="CHEBI:58601"/>
        <dbReference type="EC" id="5.4.2.2"/>
    </reaction>
</comment>
<dbReference type="InterPro" id="IPR036900">
    <property type="entry name" value="A-D-PHexomutase_C_sf"/>
</dbReference>
<dbReference type="InterPro" id="IPR005844">
    <property type="entry name" value="A-D-PHexomutase_a/b/a-I"/>
</dbReference>
<comment type="pathway">
    <text evidence="4">Lipid metabolism.</text>
</comment>
<evidence type="ECO:0000256" key="7">
    <source>
        <dbReference type="ARBA" id="ARBA00022526"/>
    </source>
</evidence>
<dbReference type="GO" id="GO:0008973">
    <property type="term" value="F:phosphopentomutase activity"/>
    <property type="evidence" value="ECO:0007669"/>
    <property type="project" value="TreeGrafter"/>
</dbReference>
<evidence type="ECO:0000259" key="19">
    <source>
        <dbReference type="Pfam" id="PF02880"/>
    </source>
</evidence>
<evidence type="ECO:0000256" key="6">
    <source>
        <dbReference type="ARBA" id="ARBA00012728"/>
    </source>
</evidence>
<evidence type="ECO:0000256" key="10">
    <source>
        <dbReference type="ARBA" id="ARBA00022842"/>
    </source>
</evidence>
<comment type="pathway">
    <text evidence="3">Glycolipid metabolism; diglucosyl-diacylglycerol biosynthesis.</text>
</comment>
<protein>
    <recommendedName>
        <fullName evidence="12">Phosphoglucomutase</fullName>
        <ecNumber evidence="6">5.4.2.2</ecNumber>
    </recommendedName>
    <alternativeName>
        <fullName evidence="14">Alpha-phosphoglucomutase</fullName>
    </alternativeName>
    <alternativeName>
        <fullName evidence="13">Glucose phosphomutase</fullName>
    </alternativeName>
</protein>
<evidence type="ECO:0000256" key="1">
    <source>
        <dbReference type="ARBA" id="ARBA00000443"/>
    </source>
</evidence>
<evidence type="ECO:0000256" key="3">
    <source>
        <dbReference type="ARBA" id="ARBA00005164"/>
    </source>
</evidence>
<dbReference type="InterPro" id="IPR005841">
    <property type="entry name" value="Alpha-D-phosphohexomutase_SF"/>
</dbReference>
<feature type="domain" description="Alpha-D-phosphohexomutase C-terminal" evidence="16">
    <location>
        <begin position="500"/>
        <end position="545"/>
    </location>
</feature>
<dbReference type="Gene3D" id="3.40.120.10">
    <property type="entry name" value="Alpha-D-Glucose-1,6-Bisphosphate, subunit A, domain 3"/>
    <property type="match status" value="3"/>
</dbReference>
<keyword evidence="7" id="KW-0313">Glucose metabolism</keyword>
<dbReference type="GO" id="GO:0000287">
    <property type="term" value="F:magnesium ion binding"/>
    <property type="evidence" value="ECO:0007669"/>
    <property type="project" value="InterPro"/>
</dbReference>
<evidence type="ECO:0000256" key="9">
    <source>
        <dbReference type="ARBA" id="ARBA00022723"/>
    </source>
</evidence>
<comment type="similarity">
    <text evidence="5 15">Belongs to the phosphohexose mutase family.</text>
</comment>
<organism evidence="20 21">
    <name type="scientific">Abyssicoccus albus</name>
    <dbReference type="NCBI Taxonomy" id="1817405"/>
    <lineage>
        <taxon>Bacteria</taxon>
        <taxon>Bacillati</taxon>
        <taxon>Bacillota</taxon>
        <taxon>Bacilli</taxon>
        <taxon>Bacillales</taxon>
        <taxon>Abyssicoccaceae</taxon>
    </lineage>
</organism>
<dbReference type="Pfam" id="PF02879">
    <property type="entry name" value="PGM_PMM_II"/>
    <property type="match status" value="1"/>
</dbReference>
<accession>A0A3N5BLX2</accession>
<comment type="cofactor">
    <cofactor evidence="2">
        <name>Mg(2+)</name>
        <dbReference type="ChEBI" id="CHEBI:18420"/>
    </cofactor>
</comment>
<evidence type="ECO:0000256" key="5">
    <source>
        <dbReference type="ARBA" id="ARBA00010231"/>
    </source>
</evidence>
<comment type="caution">
    <text evidence="20">The sequence shown here is derived from an EMBL/GenBank/DDBJ whole genome shotgun (WGS) entry which is preliminary data.</text>
</comment>
<evidence type="ECO:0000256" key="14">
    <source>
        <dbReference type="ARBA" id="ARBA00041467"/>
    </source>
</evidence>
<dbReference type="GO" id="GO:0004614">
    <property type="term" value="F:phosphoglucomutase activity"/>
    <property type="evidence" value="ECO:0007669"/>
    <property type="project" value="UniProtKB-EC"/>
</dbReference>
<evidence type="ECO:0000256" key="13">
    <source>
        <dbReference type="ARBA" id="ARBA00041398"/>
    </source>
</evidence>
<dbReference type="SUPFAM" id="SSF55957">
    <property type="entry name" value="Phosphoglucomutase, C-terminal domain"/>
    <property type="match status" value="1"/>
</dbReference>
<dbReference type="InterPro" id="IPR005846">
    <property type="entry name" value="A-D-PHexomutase_a/b/a-III"/>
</dbReference>
<dbReference type="PANTHER" id="PTHR45745">
    <property type="entry name" value="PHOSPHOMANNOMUTASE 45A"/>
    <property type="match status" value="1"/>
</dbReference>
<sequence length="551" mass="62755">MDDKLTLWLTHMKSSFIDESYYIDQTDEEINNCFTGALDFGTAGIRGEIGIGPNRLNEFTVRRIAHSVARYLNDSNLHKTAVIMYDTRLFSEEFSNTIATVLSSYQIHTFIFDAYHTTPELSYAVRYLNASIGFMITASHNPKEYNGIKVYNRTGGQILDEQAHSIKSIYDQLNEDELFNQSIEANESFIDILTDEVSSSYDHEVVSQYHSMADFNVKTVFTSLHGTALPRVKSILSTLNYDHLFVLEDQSSADGTFPNATSLNPEDPNAFKDAIKYAQQLNAHLVIATDPDSDRLGVVVYHNGTYRHLTGNQLGVILLKHIIDNTSHLEQRTVIKSIVTSDLAKVICKAHDVEIKDVLTGFKYIGECIEEISKDEQQNFIFGYEESHGYLTSSLVRDKDAIQVIPMLIELADTLNQEDKTLIDYLENINNHYCHSSEKLYSLTLQRFEGAEKIQKLMNYYRHQPIEQIAGLEIISKEDFMLQQQFDPNGHELGTLKLPPANVIKFHLRNGWIVIRPSGTEPKVKLYISILEQCDDRLLSSIYEEIFGIIE</sequence>
<dbReference type="InterPro" id="IPR016066">
    <property type="entry name" value="A-D-PHexomutase_CS"/>
</dbReference>
<dbReference type="EMBL" id="RKRK01000002">
    <property type="protein sequence ID" value="RPF57569.1"/>
    <property type="molecule type" value="Genomic_DNA"/>
</dbReference>
<evidence type="ECO:0000256" key="2">
    <source>
        <dbReference type="ARBA" id="ARBA00001946"/>
    </source>
</evidence>
<dbReference type="PRINTS" id="PR00509">
    <property type="entry name" value="PGMPMM"/>
</dbReference>
<keyword evidence="9 15" id="KW-0479">Metal-binding</keyword>
<name>A0A3N5BLX2_9BACL</name>
<proteinExistence type="inferred from homology"/>
<evidence type="ECO:0000313" key="20">
    <source>
        <dbReference type="EMBL" id="RPF57569.1"/>
    </source>
</evidence>
<dbReference type="Pfam" id="PF02880">
    <property type="entry name" value="PGM_PMM_III"/>
    <property type="match status" value="1"/>
</dbReference>
<dbReference type="OrthoDB" id="9806956at2"/>
<evidence type="ECO:0000256" key="4">
    <source>
        <dbReference type="ARBA" id="ARBA00005189"/>
    </source>
</evidence>
<dbReference type="InterPro" id="IPR016055">
    <property type="entry name" value="A-D-PHexomutase_a/b/a-I/II/III"/>
</dbReference>
<dbReference type="InterPro" id="IPR005843">
    <property type="entry name" value="A-D-PHexomutase_C"/>
</dbReference>
<evidence type="ECO:0000259" key="18">
    <source>
        <dbReference type="Pfam" id="PF02879"/>
    </source>
</evidence>
<evidence type="ECO:0000256" key="15">
    <source>
        <dbReference type="RuleBase" id="RU004326"/>
    </source>
</evidence>
<keyword evidence="21" id="KW-1185">Reference proteome</keyword>
<feature type="domain" description="Alpha-D-phosphohexomutase alpha/beta/alpha" evidence="17">
    <location>
        <begin position="39"/>
        <end position="174"/>
    </location>
</feature>
<feature type="domain" description="Alpha-D-phosphohexomutase alpha/beta/alpha" evidence="19">
    <location>
        <begin position="311"/>
        <end position="428"/>
    </location>
</feature>
<keyword evidence="10 15" id="KW-0460">Magnesium</keyword>
<evidence type="ECO:0000259" key="17">
    <source>
        <dbReference type="Pfam" id="PF02878"/>
    </source>
</evidence>
<dbReference type="RefSeq" id="WP_123807186.1">
    <property type="nucleotide sequence ID" value="NZ_RKRK01000002.1"/>
</dbReference>
<gene>
    <name evidence="20" type="ORF">EDD62_0190</name>
</gene>
<dbReference type="PANTHER" id="PTHR45745:SF1">
    <property type="entry name" value="PHOSPHOGLUCOMUTASE 2B-RELATED"/>
    <property type="match status" value="1"/>
</dbReference>
<dbReference type="GO" id="GO:0006166">
    <property type="term" value="P:purine ribonucleoside salvage"/>
    <property type="evidence" value="ECO:0007669"/>
    <property type="project" value="TreeGrafter"/>
</dbReference>
<dbReference type="CDD" id="cd05799">
    <property type="entry name" value="PGM2"/>
    <property type="match status" value="1"/>
</dbReference>
<dbReference type="Pfam" id="PF02878">
    <property type="entry name" value="PGM_PMM_I"/>
    <property type="match status" value="1"/>
</dbReference>
<dbReference type="Proteomes" id="UP000277108">
    <property type="component" value="Unassembled WGS sequence"/>
</dbReference>
<dbReference type="SUPFAM" id="SSF53738">
    <property type="entry name" value="Phosphoglucomutase, first 3 domains"/>
    <property type="match status" value="3"/>
</dbReference>
<evidence type="ECO:0000259" key="16">
    <source>
        <dbReference type="Pfam" id="PF00408"/>
    </source>
</evidence>
<dbReference type="Gene3D" id="3.30.310.50">
    <property type="entry name" value="Alpha-D-phosphohexomutase, C-terminal domain"/>
    <property type="match status" value="1"/>
</dbReference>
<evidence type="ECO:0000256" key="11">
    <source>
        <dbReference type="ARBA" id="ARBA00023235"/>
    </source>
</evidence>
<keyword evidence="8" id="KW-0597">Phosphoprotein</keyword>
<dbReference type="InterPro" id="IPR005845">
    <property type="entry name" value="A-D-PHexomutase_a/b/a-II"/>
</dbReference>
<keyword evidence="11" id="KW-0413">Isomerase</keyword>
<feature type="domain" description="Alpha-D-phosphohexomutase alpha/beta/alpha" evidence="18">
    <location>
        <begin position="213"/>
        <end position="304"/>
    </location>
</feature>
<evidence type="ECO:0000313" key="21">
    <source>
        <dbReference type="Proteomes" id="UP000277108"/>
    </source>
</evidence>
<dbReference type="EC" id="5.4.2.2" evidence="6"/>